<evidence type="ECO:0000259" key="2">
    <source>
        <dbReference type="Pfam" id="PF00496"/>
    </source>
</evidence>
<dbReference type="OrthoDB" id="9796817at2"/>
<dbReference type="GO" id="GO:0015833">
    <property type="term" value="P:peptide transport"/>
    <property type="evidence" value="ECO:0007669"/>
    <property type="project" value="TreeGrafter"/>
</dbReference>
<feature type="domain" description="Solute-binding protein family 5" evidence="2">
    <location>
        <begin position="67"/>
        <end position="398"/>
    </location>
</feature>
<evidence type="ECO:0000313" key="3">
    <source>
        <dbReference type="EMBL" id="RMB58873.1"/>
    </source>
</evidence>
<dbReference type="PANTHER" id="PTHR30290">
    <property type="entry name" value="PERIPLASMIC BINDING COMPONENT OF ABC TRANSPORTER"/>
    <property type="match status" value="1"/>
</dbReference>
<comment type="caution">
    <text evidence="3">The sequence shown here is derived from an EMBL/GenBank/DDBJ whole genome shotgun (WGS) entry which is preliminary data.</text>
</comment>
<dbReference type="InterPro" id="IPR039424">
    <property type="entry name" value="SBP_5"/>
</dbReference>
<gene>
    <name evidence="3" type="ORF">EAX62_12200</name>
</gene>
<dbReference type="EMBL" id="REFW01000003">
    <property type="protein sequence ID" value="RMB58873.1"/>
    <property type="molecule type" value="Genomic_DNA"/>
</dbReference>
<proteinExistence type="predicted"/>
<dbReference type="GO" id="GO:0042597">
    <property type="term" value="C:periplasmic space"/>
    <property type="evidence" value="ECO:0007669"/>
    <property type="project" value="UniProtKB-ARBA"/>
</dbReference>
<organism evidence="3 4">
    <name type="scientific">Tessaracoccus antarcticus</name>
    <dbReference type="NCBI Taxonomy" id="2479848"/>
    <lineage>
        <taxon>Bacteria</taxon>
        <taxon>Bacillati</taxon>
        <taxon>Actinomycetota</taxon>
        <taxon>Actinomycetes</taxon>
        <taxon>Propionibacteriales</taxon>
        <taxon>Propionibacteriaceae</taxon>
        <taxon>Tessaracoccus</taxon>
    </lineage>
</organism>
<evidence type="ECO:0000313" key="4">
    <source>
        <dbReference type="Proteomes" id="UP000275256"/>
    </source>
</evidence>
<dbReference type="Gene3D" id="3.10.105.10">
    <property type="entry name" value="Dipeptide-binding Protein, Domain 3"/>
    <property type="match status" value="1"/>
</dbReference>
<dbReference type="Gene3D" id="3.40.190.10">
    <property type="entry name" value="Periplasmic binding protein-like II"/>
    <property type="match status" value="1"/>
</dbReference>
<dbReference type="InterPro" id="IPR000914">
    <property type="entry name" value="SBP_5_dom"/>
</dbReference>
<dbReference type="SUPFAM" id="SSF53850">
    <property type="entry name" value="Periplasmic binding protein-like II"/>
    <property type="match status" value="1"/>
</dbReference>
<keyword evidence="4" id="KW-1185">Reference proteome</keyword>
<dbReference type="RefSeq" id="WP_121901992.1">
    <property type="nucleotide sequence ID" value="NZ_REFW01000003.1"/>
</dbReference>
<dbReference type="Pfam" id="PF00496">
    <property type="entry name" value="SBP_bac_5"/>
    <property type="match status" value="1"/>
</dbReference>
<dbReference type="PIRSF" id="PIRSF002741">
    <property type="entry name" value="MppA"/>
    <property type="match status" value="1"/>
</dbReference>
<dbReference type="CDD" id="cd08494">
    <property type="entry name" value="PBP2_NikA_DppA_OppA_like_6"/>
    <property type="match status" value="1"/>
</dbReference>
<protein>
    <submittedName>
        <fullName evidence="3">ABC transporter substrate-binding protein</fullName>
    </submittedName>
</protein>
<keyword evidence="1" id="KW-0732">Signal</keyword>
<dbReference type="PANTHER" id="PTHR30290:SF38">
    <property type="entry name" value="D,D-DIPEPTIDE-BINDING PERIPLASMIC PROTEIN DDPA-RELATED"/>
    <property type="match status" value="1"/>
</dbReference>
<name>A0A3M0GBF9_9ACTN</name>
<sequence>MAAGAVALTACTRPEAPSQGEPVILNIGATGEPVGLDPSTVNGAGTPFVLLYNVYETLVRIDGEGAIRPLLARDYSVSDDNKVYTFNLDGLAKFASNTPVDAEAVVTSFDRILKGDGITDQVTSKMAPVDSVKALDSDTVEVTLKQPSNQWLFDMAGPAGIIYDPAGLDTLDTKPAGSGPFAFAEWETGQFVKLVRNDHYWGTGTRVDEVFFRYYADPNAMNTAMLSGQLDIISNLTVPQALDQFGDPDKYTVIEGTTDGEVVLGFNHDNPQLADLKVRQAINYGIDRQALVDSVWGGKGMLIGSMVAPTDPWFEDLSKTYTFDQEKARALLKEAGFESGLTLRLRVPTLPYAPPAARFIAAQLKEIGVTVQVEELEFARWLSEVYTAGDYDMTIVAHVEPRDIGNFANPDYYWHYDNPAFADLIKKADEGSAQEQVTLMKEAAKMLADDAAADWLFLLPNLVITTKEVSGLEQNATSLSFDLTSVATNR</sequence>
<dbReference type="AlphaFoldDB" id="A0A3M0GBF9"/>
<dbReference type="GO" id="GO:0043190">
    <property type="term" value="C:ATP-binding cassette (ABC) transporter complex"/>
    <property type="evidence" value="ECO:0007669"/>
    <property type="project" value="InterPro"/>
</dbReference>
<dbReference type="GO" id="GO:1904680">
    <property type="term" value="F:peptide transmembrane transporter activity"/>
    <property type="evidence" value="ECO:0007669"/>
    <property type="project" value="TreeGrafter"/>
</dbReference>
<accession>A0A3M0GBF9</accession>
<reference evidence="3 4" key="1">
    <citation type="submission" date="2018-10" db="EMBL/GenBank/DDBJ databases">
        <title>Tessaracoccus antarcticuss sp. nov., isolated from sediment.</title>
        <authorList>
            <person name="Zhou L.Y."/>
            <person name="Du Z.J."/>
        </authorList>
    </citation>
    <scope>NUCLEOTIDE SEQUENCE [LARGE SCALE GENOMIC DNA]</scope>
    <source>
        <strain evidence="3 4">JDX10</strain>
    </source>
</reference>
<dbReference type="Proteomes" id="UP000275256">
    <property type="component" value="Unassembled WGS sequence"/>
</dbReference>
<dbReference type="InterPro" id="IPR030678">
    <property type="entry name" value="Peptide/Ni-bd"/>
</dbReference>
<evidence type="ECO:0000256" key="1">
    <source>
        <dbReference type="ARBA" id="ARBA00022729"/>
    </source>
</evidence>